<feature type="transmembrane region" description="Helical" evidence="4">
    <location>
        <begin position="231"/>
        <end position="250"/>
    </location>
</feature>
<dbReference type="OrthoDB" id="5492415at2"/>
<accession>A0A2S2DTF4</accession>
<feature type="transmembrane region" description="Helical" evidence="4">
    <location>
        <begin position="187"/>
        <end position="211"/>
    </location>
</feature>
<keyword evidence="4" id="KW-0472">Membrane</keyword>
<feature type="transmembrane region" description="Helical" evidence="4">
    <location>
        <begin position="28"/>
        <end position="47"/>
    </location>
</feature>
<sequence>MLIYIVAFKLIISLVLAVFNFRVNKNTIYLTGFLVTIALSGLLHYFAFMGDNASLMAVFNYHITPTYYLFGPFLFFYVRGTLTDRNKLSRRDYFHFIPAVISFLSIVPFYFKNWDYKLIVARKIIDNPEVLKVWNEGVLYPSYFNVIGRPMFFMIYLIATIALFLRYNRSLAKYGPVSAQKTLIKRWLVWLISLSTLACASYFAGAIMFIFSDVVNKELVNSSPLGYLTGVFFLTIPLLILAFPPILYGIPIHKKGKRKNFEHKVDASDVYSFVGKSDDPFQQDAKYILDNIHEEKWYLDPEFNVDFLALKLDIPKHHIYYCFNYIIKSKFTKLRAQLRISHAKKLLEEKKSQNLSQDDMESIALTSGFGTLYRFISAFQEEEGTTPMEYVKKL</sequence>
<dbReference type="SUPFAM" id="SSF46689">
    <property type="entry name" value="Homeodomain-like"/>
    <property type="match status" value="1"/>
</dbReference>
<organism evidence="6 7">
    <name type="scientific">Aquirufa nivalisilvae</name>
    <dbReference type="NCBI Taxonomy" id="2516557"/>
    <lineage>
        <taxon>Bacteria</taxon>
        <taxon>Pseudomonadati</taxon>
        <taxon>Bacteroidota</taxon>
        <taxon>Cytophagia</taxon>
        <taxon>Cytophagales</taxon>
        <taxon>Flectobacillaceae</taxon>
        <taxon>Aquirufa</taxon>
    </lineage>
</organism>
<keyword evidence="4" id="KW-0812">Transmembrane</keyword>
<dbReference type="Pfam" id="PF12833">
    <property type="entry name" value="HTH_18"/>
    <property type="match status" value="1"/>
</dbReference>
<evidence type="ECO:0000313" key="7">
    <source>
        <dbReference type="Proteomes" id="UP000245468"/>
    </source>
</evidence>
<feature type="transmembrane region" description="Helical" evidence="4">
    <location>
        <begin position="92"/>
        <end position="111"/>
    </location>
</feature>
<dbReference type="InterPro" id="IPR009057">
    <property type="entry name" value="Homeodomain-like_sf"/>
</dbReference>
<evidence type="ECO:0000256" key="3">
    <source>
        <dbReference type="ARBA" id="ARBA00023163"/>
    </source>
</evidence>
<dbReference type="EMBL" id="CP029346">
    <property type="protein sequence ID" value="AWL08656.1"/>
    <property type="molecule type" value="Genomic_DNA"/>
</dbReference>
<evidence type="ECO:0000256" key="1">
    <source>
        <dbReference type="ARBA" id="ARBA00023015"/>
    </source>
</evidence>
<dbReference type="SMART" id="SM00342">
    <property type="entry name" value="HTH_ARAC"/>
    <property type="match status" value="1"/>
</dbReference>
<dbReference type="PANTHER" id="PTHR43280">
    <property type="entry name" value="ARAC-FAMILY TRANSCRIPTIONAL REGULATOR"/>
    <property type="match status" value="1"/>
</dbReference>
<evidence type="ECO:0000259" key="5">
    <source>
        <dbReference type="PROSITE" id="PS01124"/>
    </source>
</evidence>
<dbReference type="PROSITE" id="PS01124">
    <property type="entry name" value="HTH_ARAC_FAMILY_2"/>
    <property type="match status" value="1"/>
</dbReference>
<feature type="transmembrane region" description="Helical" evidence="4">
    <location>
        <begin position="147"/>
        <end position="167"/>
    </location>
</feature>
<feature type="transmembrane region" description="Helical" evidence="4">
    <location>
        <begin position="59"/>
        <end position="80"/>
    </location>
</feature>
<dbReference type="Proteomes" id="UP000245468">
    <property type="component" value="Chromosome"/>
</dbReference>
<keyword evidence="1" id="KW-0805">Transcription regulation</keyword>
<keyword evidence="7" id="KW-1185">Reference proteome</keyword>
<proteinExistence type="predicted"/>
<keyword evidence="4" id="KW-1133">Transmembrane helix</keyword>
<dbReference type="GO" id="GO:0043565">
    <property type="term" value="F:sequence-specific DNA binding"/>
    <property type="evidence" value="ECO:0007669"/>
    <property type="project" value="InterPro"/>
</dbReference>
<evidence type="ECO:0000313" key="6">
    <source>
        <dbReference type="EMBL" id="AWL08656.1"/>
    </source>
</evidence>
<reference evidence="7" key="1">
    <citation type="submission" date="2018-05" db="EMBL/GenBank/DDBJ databases">
        <title>Pseudarcicella sp. HME7025 Genome sequencing and assembly.</title>
        <authorList>
            <person name="Kim H."/>
            <person name="Kang H."/>
            <person name="Joh K."/>
        </authorList>
    </citation>
    <scope>NUCLEOTIDE SEQUENCE [LARGE SCALE GENOMIC DNA]</scope>
    <source>
        <strain evidence="7">HME7025</strain>
    </source>
</reference>
<evidence type="ECO:0000256" key="4">
    <source>
        <dbReference type="SAM" id="Phobius"/>
    </source>
</evidence>
<protein>
    <recommendedName>
        <fullName evidence="5">HTH araC/xylS-type domain-containing protein</fullName>
    </recommendedName>
</protein>
<keyword evidence="2" id="KW-0238">DNA-binding</keyword>
<feature type="transmembrane region" description="Helical" evidence="4">
    <location>
        <begin position="6"/>
        <end position="23"/>
    </location>
</feature>
<dbReference type="GO" id="GO:0003700">
    <property type="term" value="F:DNA-binding transcription factor activity"/>
    <property type="evidence" value="ECO:0007669"/>
    <property type="project" value="InterPro"/>
</dbReference>
<feature type="domain" description="HTH araC/xylS-type" evidence="5">
    <location>
        <begin position="282"/>
        <end position="393"/>
    </location>
</feature>
<dbReference type="PANTHER" id="PTHR43280:SF2">
    <property type="entry name" value="HTH-TYPE TRANSCRIPTIONAL REGULATOR EXSA"/>
    <property type="match status" value="1"/>
</dbReference>
<dbReference type="RefSeq" id="WP_109322391.1">
    <property type="nucleotide sequence ID" value="NZ_CP029346.1"/>
</dbReference>
<gene>
    <name evidence="6" type="ORF">HME7025_00785</name>
</gene>
<name>A0A2S2DTF4_9BACT</name>
<dbReference type="AlphaFoldDB" id="A0A2S2DTF4"/>
<evidence type="ECO:0000256" key="2">
    <source>
        <dbReference type="ARBA" id="ARBA00023125"/>
    </source>
</evidence>
<dbReference type="KEGG" id="psez:HME7025_00785"/>
<dbReference type="Gene3D" id="1.10.10.60">
    <property type="entry name" value="Homeodomain-like"/>
    <property type="match status" value="1"/>
</dbReference>
<keyword evidence="3" id="KW-0804">Transcription</keyword>
<dbReference type="InterPro" id="IPR018060">
    <property type="entry name" value="HTH_AraC"/>
</dbReference>